<evidence type="ECO:0000256" key="1">
    <source>
        <dbReference type="SAM" id="MobiDB-lite"/>
    </source>
</evidence>
<dbReference type="InterPro" id="IPR011741">
    <property type="entry name" value="Phg_2220_C"/>
</dbReference>
<feature type="region of interest" description="Disordered" evidence="1">
    <location>
        <begin position="101"/>
        <end position="123"/>
    </location>
</feature>
<dbReference type="Pfam" id="PF09524">
    <property type="entry name" value="Phg_2220_C"/>
    <property type="match status" value="1"/>
</dbReference>
<proteinExistence type="predicted"/>
<dbReference type="AlphaFoldDB" id="A0A0F9LK24"/>
<dbReference type="EMBL" id="LAZR01010872">
    <property type="protein sequence ID" value="KKM64590.1"/>
    <property type="molecule type" value="Genomic_DNA"/>
</dbReference>
<feature type="compositionally biased region" description="Polar residues" evidence="1">
    <location>
        <begin position="110"/>
        <end position="123"/>
    </location>
</feature>
<organism evidence="3">
    <name type="scientific">marine sediment metagenome</name>
    <dbReference type="NCBI Taxonomy" id="412755"/>
    <lineage>
        <taxon>unclassified sequences</taxon>
        <taxon>metagenomes</taxon>
        <taxon>ecological metagenomes</taxon>
    </lineage>
</organism>
<protein>
    <recommendedName>
        <fullName evidence="2">Phage conserved hypothetical protein C-terminal domain-containing protein</fullName>
    </recommendedName>
</protein>
<gene>
    <name evidence="3" type="ORF">LCGC14_1499920</name>
</gene>
<feature type="domain" description="Phage conserved hypothetical protein C-terminal" evidence="2">
    <location>
        <begin position="159"/>
        <end position="229"/>
    </location>
</feature>
<name>A0A0F9LK24_9ZZZZ</name>
<sequence length="289" mass="33473">MKLRDRLILPGVVSNESLADCSLEAQIIFRDLPMIADREGRLEDRPRRIRALLRPYDNWDIDKILIELESAGFISRYSVNGTNCVSILTFTKHQSIHWKEKESELPEPQQLPQDKSKLNPSLSQDKVKLDPSLQVEVEVQEEVKVQVEEEVRGIPFAEIIDHLNMITGKHYRIVDKTKSLIRSRWNEGFRIGDFFHVHIIKAKQWLDDPEWEGYLRPITLYSNKFEGYRNERDIPTRNLSDRSRRNLRTAQEFLKKYGVTDGSVTIGAFYGGDAEITGSLPDGTRQPKP</sequence>
<comment type="caution">
    <text evidence="3">The sequence shown here is derived from an EMBL/GenBank/DDBJ whole genome shotgun (WGS) entry which is preliminary data.</text>
</comment>
<evidence type="ECO:0000313" key="3">
    <source>
        <dbReference type="EMBL" id="KKM64590.1"/>
    </source>
</evidence>
<evidence type="ECO:0000259" key="2">
    <source>
        <dbReference type="Pfam" id="PF09524"/>
    </source>
</evidence>
<accession>A0A0F9LK24</accession>
<dbReference type="NCBIfam" id="TIGR02220">
    <property type="entry name" value="phg_TIGR02220"/>
    <property type="match status" value="1"/>
</dbReference>
<reference evidence="3" key="1">
    <citation type="journal article" date="2015" name="Nature">
        <title>Complex archaea that bridge the gap between prokaryotes and eukaryotes.</title>
        <authorList>
            <person name="Spang A."/>
            <person name="Saw J.H."/>
            <person name="Jorgensen S.L."/>
            <person name="Zaremba-Niedzwiedzka K."/>
            <person name="Martijn J."/>
            <person name="Lind A.E."/>
            <person name="van Eijk R."/>
            <person name="Schleper C."/>
            <person name="Guy L."/>
            <person name="Ettema T.J."/>
        </authorList>
    </citation>
    <scope>NUCLEOTIDE SEQUENCE</scope>
</reference>